<dbReference type="STRING" id="1810919.A0A3D8RR97"/>
<gene>
    <name evidence="2" type="ORF">DSM5745_06571</name>
</gene>
<dbReference type="PROSITE" id="PS50011">
    <property type="entry name" value="PROTEIN_KINASE_DOM"/>
    <property type="match status" value="1"/>
</dbReference>
<dbReference type="GO" id="GO:0005524">
    <property type="term" value="F:ATP binding"/>
    <property type="evidence" value="ECO:0007669"/>
    <property type="project" value="InterPro"/>
</dbReference>
<dbReference type="PANTHER" id="PTHR44167">
    <property type="entry name" value="OVARIAN-SPECIFIC SERINE/THREONINE-PROTEIN KINASE LOK-RELATED"/>
    <property type="match status" value="1"/>
</dbReference>
<dbReference type="EMBL" id="PVWQ01000007">
    <property type="protein sequence ID" value="RDW76579.1"/>
    <property type="molecule type" value="Genomic_DNA"/>
</dbReference>
<keyword evidence="3" id="KW-1185">Reference proteome</keyword>
<keyword evidence="2" id="KW-0808">Transferase</keyword>
<dbReference type="GO" id="GO:0004674">
    <property type="term" value="F:protein serine/threonine kinase activity"/>
    <property type="evidence" value="ECO:0007669"/>
    <property type="project" value="TreeGrafter"/>
</dbReference>
<dbReference type="GO" id="GO:0005634">
    <property type="term" value="C:nucleus"/>
    <property type="evidence" value="ECO:0007669"/>
    <property type="project" value="TreeGrafter"/>
</dbReference>
<name>A0A3D8RR97_9EURO</name>
<dbReference type="InterPro" id="IPR000719">
    <property type="entry name" value="Prot_kinase_dom"/>
</dbReference>
<dbReference type="SUPFAM" id="SSF56112">
    <property type="entry name" value="Protein kinase-like (PK-like)"/>
    <property type="match status" value="1"/>
</dbReference>
<feature type="domain" description="Protein kinase" evidence="1">
    <location>
        <begin position="27"/>
        <end position="276"/>
    </location>
</feature>
<dbReference type="GO" id="GO:0044773">
    <property type="term" value="P:mitotic DNA damage checkpoint signaling"/>
    <property type="evidence" value="ECO:0007669"/>
    <property type="project" value="TreeGrafter"/>
</dbReference>
<evidence type="ECO:0000313" key="3">
    <source>
        <dbReference type="Proteomes" id="UP000256690"/>
    </source>
</evidence>
<protein>
    <submittedName>
        <fullName evidence="2">Protein kinase-like</fullName>
    </submittedName>
</protein>
<dbReference type="AlphaFoldDB" id="A0A3D8RR97"/>
<organism evidence="2 3">
    <name type="scientific">Aspergillus mulundensis</name>
    <dbReference type="NCBI Taxonomy" id="1810919"/>
    <lineage>
        <taxon>Eukaryota</taxon>
        <taxon>Fungi</taxon>
        <taxon>Dikarya</taxon>
        <taxon>Ascomycota</taxon>
        <taxon>Pezizomycotina</taxon>
        <taxon>Eurotiomycetes</taxon>
        <taxon>Eurotiomycetidae</taxon>
        <taxon>Eurotiales</taxon>
        <taxon>Aspergillaceae</taxon>
        <taxon>Aspergillus</taxon>
        <taxon>Aspergillus subgen. Nidulantes</taxon>
    </lineage>
</organism>
<evidence type="ECO:0000313" key="2">
    <source>
        <dbReference type="EMBL" id="RDW76579.1"/>
    </source>
</evidence>
<dbReference type="PANTHER" id="PTHR44167:SF24">
    <property type="entry name" value="SERINE_THREONINE-PROTEIN KINASE CHK2"/>
    <property type="match status" value="1"/>
</dbReference>
<sequence>MTSSPGNDAGNDKNTPLIKSLQDLTIIEAMDSEGKLKSTTFYHVTEEEEVYYGQTPKNKNKRETTIAEYNAALQRVPDEDIYPRVPEDIQLTIAPETLDASTVYVKRPGLQWYDDMIGTDFLPKTVLDETVVMEKISQSPHPNIIQYYGCRVKRGYITSIVLERLDQTLHDYVSTPEFQDLDTDKFCRSMRSAVEYLHSLGLAHNDINPYNIMLKKESREPVLIDFDSCQPVGERLQSLGTEGWYEKQFFTSEKDHDVYALKKLGEWLGEQNTGAK</sequence>
<proteinExistence type="predicted"/>
<dbReference type="InterPro" id="IPR011009">
    <property type="entry name" value="Kinase-like_dom_sf"/>
</dbReference>
<dbReference type="RefSeq" id="XP_026602891.1">
    <property type="nucleotide sequence ID" value="XM_026748587.1"/>
</dbReference>
<dbReference type="Gene3D" id="1.10.510.10">
    <property type="entry name" value="Transferase(Phosphotransferase) domain 1"/>
    <property type="match status" value="1"/>
</dbReference>
<accession>A0A3D8RR97</accession>
<dbReference type="OrthoDB" id="4062651at2759"/>
<comment type="caution">
    <text evidence="2">The sequence shown here is derived from an EMBL/GenBank/DDBJ whole genome shotgun (WGS) entry which is preliminary data.</text>
</comment>
<dbReference type="Pfam" id="PF00069">
    <property type="entry name" value="Pkinase"/>
    <property type="match status" value="1"/>
</dbReference>
<dbReference type="Proteomes" id="UP000256690">
    <property type="component" value="Unassembled WGS sequence"/>
</dbReference>
<keyword evidence="2" id="KW-0418">Kinase</keyword>
<dbReference type="GeneID" id="38116941"/>
<reference evidence="2 3" key="1">
    <citation type="journal article" date="2018" name="IMA Fungus">
        <title>IMA Genome-F 9: Draft genome sequence of Annulohypoxylon stygium, Aspergillus mulundensis, Berkeleyomyces basicola (syn. Thielaviopsis basicola), Ceratocystis smalleyi, two Cercospora beticola strains, Coleophoma cylindrospora, Fusarium fracticaudum, Phialophora cf. hyalina, and Morchella septimelata.</title>
        <authorList>
            <person name="Wingfield B.D."/>
            <person name="Bills G.F."/>
            <person name="Dong Y."/>
            <person name="Huang W."/>
            <person name="Nel W.J."/>
            <person name="Swalarsk-Parry B.S."/>
            <person name="Vaghefi N."/>
            <person name="Wilken P.M."/>
            <person name="An Z."/>
            <person name="de Beer Z.W."/>
            <person name="De Vos L."/>
            <person name="Chen L."/>
            <person name="Duong T.A."/>
            <person name="Gao Y."/>
            <person name="Hammerbacher A."/>
            <person name="Kikkert J.R."/>
            <person name="Li Y."/>
            <person name="Li H."/>
            <person name="Li K."/>
            <person name="Li Q."/>
            <person name="Liu X."/>
            <person name="Ma X."/>
            <person name="Naidoo K."/>
            <person name="Pethybridge S.J."/>
            <person name="Sun J."/>
            <person name="Steenkamp E.T."/>
            <person name="van der Nest M.A."/>
            <person name="van Wyk S."/>
            <person name="Wingfield M.J."/>
            <person name="Xiong C."/>
            <person name="Yue Q."/>
            <person name="Zhang X."/>
        </authorList>
    </citation>
    <scope>NUCLEOTIDE SEQUENCE [LARGE SCALE GENOMIC DNA]</scope>
    <source>
        <strain evidence="2 3">DSM 5745</strain>
    </source>
</reference>
<evidence type="ECO:0000259" key="1">
    <source>
        <dbReference type="PROSITE" id="PS50011"/>
    </source>
</evidence>